<dbReference type="GO" id="GO:0000902">
    <property type="term" value="P:cell morphogenesis"/>
    <property type="evidence" value="ECO:0007669"/>
    <property type="project" value="InterPro"/>
</dbReference>
<dbReference type="GO" id="GO:0051302">
    <property type="term" value="P:regulation of cell division"/>
    <property type="evidence" value="ECO:0007669"/>
    <property type="project" value="InterPro"/>
</dbReference>
<evidence type="ECO:0000256" key="5">
    <source>
        <dbReference type="ARBA" id="ARBA00025606"/>
    </source>
</evidence>
<dbReference type="InterPro" id="IPR007874">
    <property type="entry name" value="MinC_N"/>
</dbReference>
<dbReference type="PANTHER" id="PTHR34108:SF1">
    <property type="entry name" value="SEPTUM SITE-DETERMINING PROTEIN MINC"/>
    <property type="match status" value="1"/>
</dbReference>
<feature type="domain" description="Septum formation inhibitor MinC N-terminal" evidence="9">
    <location>
        <begin position="6"/>
        <end position="68"/>
    </location>
</feature>
<comment type="caution">
    <text evidence="10">The sequence shown here is derived from an EMBL/GenBank/DDBJ whole genome shotgun (WGS) entry which is preliminary data.</text>
</comment>
<dbReference type="EMBL" id="DVGK01000031">
    <property type="protein sequence ID" value="HIR12741.1"/>
    <property type="molecule type" value="Genomic_DNA"/>
</dbReference>
<reference evidence="10" key="1">
    <citation type="submission" date="2020-10" db="EMBL/GenBank/DDBJ databases">
        <authorList>
            <person name="Gilroy R."/>
        </authorList>
    </citation>
    <scope>NUCLEOTIDE SEQUENCE</scope>
    <source>
        <strain evidence="10">ChiSjej4B22-8148</strain>
    </source>
</reference>
<dbReference type="Pfam" id="PF05209">
    <property type="entry name" value="MinC_N"/>
    <property type="match status" value="1"/>
</dbReference>
<dbReference type="InterPro" id="IPR016098">
    <property type="entry name" value="CAP/MinC_C"/>
</dbReference>
<comment type="function">
    <text evidence="5 7">Cell division inhibitor that blocks the formation of polar Z ring septums. Rapidly oscillates between the poles of the cell to destabilize FtsZ filaments that have formed before they mature into polar Z rings. Prevents FtsZ polymerization.</text>
</comment>
<evidence type="ECO:0000256" key="6">
    <source>
        <dbReference type="ARBA" id="ARBA00046874"/>
    </source>
</evidence>
<dbReference type="Gene3D" id="3.30.160.540">
    <property type="match status" value="1"/>
</dbReference>
<evidence type="ECO:0000256" key="2">
    <source>
        <dbReference type="ARBA" id="ARBA00022618"/>
    </source>
</evidence>
<dbReference type="GO" id="GO:0000917">
    <property type="term" value="P:division septum assembly"/>
    <property type="evidence" value="ECO:0007669"/>
    <property type="project" value="UniProtKB-KW"/>
</dbReference>
<evidence type="ECO:0000259" key="8">
    <source>
        <dbReference type="Pfam" id="PF03775"/>
    </source>
</evidence>
<evidence type="ECO:0000256" key="7">
    <source>
        <dbReference type="HAMAP-Rule" id="MF_00267"/>
    </source>
</evidence>
<dbReference type="Gene3D" id="2.160.20.70">
    <property type="match status" value="1"/>
</dbReference>
<dbReference type="SUPFAM" id="SSF63848">
    <property type="entry name" value="Cell-division inhibitor MinC, C-terminal domain"/>
    <property type="match status" value="1"/>
</dbReference>
<proteinExistence type="inferred from homology"/>
<organism evidence="10 11">
    <name type="scientific">Candidatus Choladousia intestinavium</name>
    <dbReference type="NCBI Taxonomy" id="2840727"/>
    <lineage>
        <taxon>Bacteria</taxon>
        <taxon>Bacillati</taxon>
        <taxon>Bacillota</taxon>
        <taxon>Clostridia</taxon>
        <taxon>Lachnospirales</taxon>
        <taxon>Lachnospiraceae</taxon>
        <taxon>Lachnospiraceae incertae sedis</taxon>
        <taxon>Candidatus Choladousia</taxon>
    </lineage>
</organism>
<keyword evidence="3 7" id="KW-0717">Septation</keyword>
<dbReference type="InterPro" id="IPR036145">
    <property type="entry name" value="MinC_C_sf"/>
</dbReference>
<dbReference type="AlphaFoldDB" id="A0A9D1AAU8"/>
<evidence type="ECO:0000313" key="11">
    <source>
        <dbReference type="Proteomes" id="UP000886757"/>
    </source>
</evidence>
<dbReference type="GO" id="GO:1901891">
    <property type="term" value="P:regulation of cell septum assembly"/>
    <property type="evidence" value="ECO:0007669"/>
    <property type="project" value="InterPro"/>
</dbReference>
<feature type="domain" description="Septum formation inhibitor MinC C-terminal" evidence="8">
    <location>
        <begin position="110"/>
        <end position="212"/>
    </location>
</feature>
<evidence type="ECO:0000256" key="3">
    <source>
        <dbReference type="ARBA" id="ARBA00023210"/>
    </source>
</evidence>
<evidence type="ECO:0000256" key="1">
    <source>
        <dbReference type="ARBA" id="ARBA00006291"/>
    </source>
</evidence>
<dbReference type="Proteomes" id="UP000886757">
    <property type="component" value="Unassembled WGS sequence"/>
</dbReference>
<comment type="similarity">
    <text evidence="1 7">Belongs to the MinC family.</text>
</comment>
<dbReference type="HAMAP" id="MF_00267">
    <property type="entry name" value="MinC"/>
    <property type="match status" value="1"/>
</dbReference>
<evidence type="ECO:0000259" key="9">
    <source>
        <dbReference type="Pfam" id="PF05209"/>
    </source>
</evidence>
<protein>
    <recommendedName>
        <fullName evidence="7">Probable septum site-determining protein MinC</fullName>
    </recommendedName>
</protein>
<dbReference type="Pfam" id="PF03775">
    <property type="entry name" value="MinC_C"/>
    <property type="match status" value="1"/>
</dbReference>
<name>A0A9D1AAU8_9FIRM</name>
<keyword evidence="4 7" id="KW-0131">Cell cycle</keyword>
<reference evidence="10" key="2">
    <citation type="journal article" date="2021" name="PeerJ">
        <title>Extensive microbial diversity within the chicken gut microbiome revealed by metagenomics and culture.</title>
        <authorList>
            <person name="Gilroy R."/>
            <person name="Ravi A."/>
            <person name="Getino M."/>
            <person name="Pursley I."/>
            <person name="Horton D.L."/>
            <person name="Alikhan N.F."/>
            <person name="Baker D."/>
            <person name="Gharbi K."/>
            <person name="Hall N."/>
            <person name="Watson M."/>
            <person name="Adriaenssens E.M."/>
            <person name="Foster-Nyarko E."/>
            <person name="Jarju S."/>
            <person name="Secka A."/>
            <person name="Antonio M."/>
            <person name="Oren A."/>
            <person name="Chaudhuri R.R."/>
            <person name="La Ragione R."/>
            <person name="Hildebrand F."/>
            <person name="Pallen M.J."/>
        </authorList>
    </citation>
    <scope>NUCLEOTIDE SEQUENCE</scope>
    <source>
        <strain evidence="10">ChiSjej4B22-8148</strain>
    </source>
</reference>
<evidence type="ECO:0000256" key="4">
    <source>
        <dbReference type="ARBA" id="ARBA00023306"/>
    </source>
</evidence>
<comment type="subunit">
    <text evidence="6 7">Interacts with MinD and FtsZ.</text>
</comment>
<dbReference type="PANTHER" id="PTHR34108">
    <property type="entry name" value="SEPTUM SITE-DETERMINING PROTEIN MINC"/>
    <property type="match status" value="1"/>
</dbReference>
<keyword evidence="2 7" id="KW-0132">Cell division</keyword>
<evidence type="ECO:0000313" key="10">
    <source>
        <dbReference type="EMBL" id="HIR12741.1"/>
    </source>
</evidence>
<accession>A0A9D1AAU8</accession>
<dbReference type="InterPro" id="IPR005526">
    <property type="entry name" value="Septum_form_inhib_MinC_C"/>
</dbReference>
<dbReference type="InterPro" id="IPR013033">
    <property type="entry name" value="MinC"/>
</dbReference>
<gene>
    <name evidence="7" type="primary">minC</name>
    <name evidence="10" type="ORF">IAB31_02315</name>
</gene>
<sequence>MGGNPVIIKSNPYGIVLILDPELPFEELRQAVADKFRLSAGFFKNAKLALTFQGRVLTKEQERILLDEIVQNSKIQILCLVDEKKESEEYYKKAVIQALEKQDREEGQFYRGTLRSGQVLETETSVVILGDVNPGAQVISKGNIVILGCCMGNIYAGASGNAGCFAAALTMKPMQVRIADKMARSAIVKKTDTGEYPIDPKIIYIKEDHLQIKPITSENLCEFLA</sequence>